<proteinExistence type="predicted"/>
<sequence>MAQVLRALRKAFKRKKAPPLACHLSLDQDDEHIHTAACFLDVQPLALVELFQSQSCQSCPPAIPGILESTQHPNLQHVTYDVTYFDHTGWKDTHSNPRWDQRQKNYVRKWGRSTLYTPMVVVNGVADAGSGGGTKAEIDGVVQRAREMQHQMDWHIFLDTNDTHVKLDTDKLEIEPHDVNVIVYRATTEVVKIGKGPNKGKKVPHKNVVDQIVNIGTWNGGDNLYELPMTPAQMAPGMGAVAVVQGAQGGPIVAVAKIV</sequence>
<evidence type="ECO:0000313" key="2">
    <source>
        <dbReference type="Proteomes" id="UP001274830"/>
    </source>
</evidence>
<dbReference type="Proteomes" id="UP001274830">
    <property type="component" value="Unassembled WGS sequence"/>
</dbReference>
<protein>
    <recommendedName>
        <fullName evidence="3">DUF1223-domain-containing protein</fullName>
    </recommendedName>
</protein>
<dbReference type="SUPFAM" id="SSF52833">
    <property type="entry name" value="Thioredoxin-like"/>
    <property type="match status" value="1"/>
</dbReference>
<comment type="caution">
    <text evidence="1">The sequence shown here is derived from an EMBL/GenBank/DDBJ whole genome shotgun (WGS) entry which is preliminary data.</text>
</comment>
<dbReference type="PANTHER" id="PTHR36057:SF1">
    <property type="entry name" value="LIPOPROTEIN LIPID ATTACHMENT SITE-LIKE PROTEIN, PUTATIVE (DUF1223)-RELATED"/>
    <property type="match status" value="1"/>
</dbReference>
<evidence type="ECO:0008006" key="3">
    <source>
        <dbReference type="Google" id="ProtNLM"/>
    </source>
</evidence>
<dbReference type="InterPro" id="IPR036249">
    <property type="entry name" value="Thioredoxin-like_sf"/>
</dbReference>
<dbReference type="Pfam" id="PF06764">
    <property type="entry name" value="DUF1223"/>
    <property type="match status" value="1"/>
</dbReference>
<evidence type="ECO:0000313" key="1">
    <source>
        <dbReference type="EMBL" id="KAK3677509.1"/>
    </source>
</evidence>
<dbReference type="EMBL" id="JAUTXT010000006">
    <property type="protein sequence ID" value="KAK3677509.1"/>
    <property type="molecule type" value="Genomic_DNA"/>
</dbReference>
<dbReference type="InterPro" id="IPR010634">
    <property type="entry name" value="DUF1223"/>
</dbReference>
<dbReference type="AlphaFoldDB" id="A0AAE0WT30"/>
<dbReference type="PANTHER" id="PTHR36057">
    <property type="match status" value="1"/>
</dbReference>
<keyword evidence="2" id="KW-1185">Reference proteome</keyword>
<name>A0AAE0WT30_9PEZI</name>
<gene>
    <name evidence="1" type="ORF">LTR78_002359</name>
</gene>
<accession>A0AAE0WT30</accession>
<organism evidence="1 2">
    <name type="scientific">Recurvomyces mirabilis</name>
    <dbReference type="NCBI Taxonomy" id="574656"/>
    <lineage>
        <taxon>Eukaryota</taxon>
        <taxon>Fungi</taxon>
        <taxon>Dikarya</taxon>
        <taxon>Ascomycota</taxon>
        <taxon>Pezizomycotina</taxon>
        <taxon>Dothideomycetes</taxon>
        <taxon>Dothideomycetidae</taxon>
        <taxon>Mycosphaerellales</taxon>
        <taxon>Teratosphaeriaceae</taxon>
        <taxon>Recurvomyces</taxon>
    </lineage>
</organism>
<reference evidence="1" key="1">
    <citation type="submission" date="2023-07" db="EMBL/GenBank/DDBJ databases">
        <title>Black Yeasts Isolated from many extreme environments.</title>
        <authorList>
            <person name="Coleine C."/>
            <person name="Stajich J.E."/>
            <person name="Selbmann L."/>
        </authorList>
    </citation>
    <scope>NUCLEOTIDE SEQUENCE</scope>
    <source>
        <strain evidence="1">CCFEE 5485</strain>
    </source>
</reference>